<dbReference type="InterPro" id="IPR000629">
    <property type="entry name" value="RNA-helicase_DEAD-box_CS"/>
</dbReference>
<protein>
    <recommendedName>
        <fullName evidence="1">RNA helicase</fullName>
        <ecNumber evidence="1">3.6.4.13</ecNumber>
    </recommendedName>
</protein>
<evidence type="ECO:0000256" key="4">
    <source>
        <dbReference type="ARBA" id="ARBA00022806"/>
    </source>
</evidence>
<dbReference type="InterPro" id="IPR014001">
    <property type="entry name" value="Helicase_ATP-bd"/>
</dbReference>
<evidence type="ECO:0000259" key="8">
    <source>
        <dbReference type="PROSITE" id="PS51192"/>
    </source>
</evidence>
<keyword evidence="5 7" id="KW-0067">ATP-binding</keyword>
<dbReference type="WBParaSite" id="TMUE_3000012081.2">
    <property type="protein sequence ID" value="TMUE_3000012081.2"/>
    <property type="gene ID" value="WBGene00293904"/>
</dbReference>
<comment type="similarity">
    <text evidence="7">Belongs to the DEAD box helicase family.</text>
</comment>
<dbReference type="InterPro" id="IPR011545">
    <property type="entry name" value="DEAD/DEAH_box_helicase_dom"/>
</dbReference>
<dbReference type="Gene3D" id="3.40.50.300">
    <property type="entry name" value="P-loop containing nucleotide triphosphate hydrolases"/>
    <property type="match status" value="2"/>
</dbReference>
<evidence type="ECO:0000256" key="7">
    <source>
        <dbReference type="RuleBase" id="RU000492"/>
    </source>
</evidence>
<dbReference type="SUPFAM" id="SSF52540">
    <property type="entry name" value="P-loop containing nucleoside triphosphate hydrolases"/>
    <property type="match status" value="1"/>
</dbReference>
<dbReference type="PANTHER" id="PTHR47958">
    <property type="entry name" value="ATP-DEPENDENT RNA HELICASE DBP3"/>
    <property type="match status" value="1"/>
</dbReference>
<reference evidence="11" key="1">
    <citation type="submission" date="2013-11" db="EMBL/GenBank/DDBJ databases">
        <authorList>
            <person name="Aslett M."/>
        </authorList>
    </citation>
    <scope>NUCLEOTIDE SEQUENCE [LARGE SCALE GENOMIC DNA]</scope>
    <source>
        <strain evidence="11">Edinburgh</strain>
    </source>
</reference>
<feature type="domain" description="Helicase ATP-binding" evidence="8">
    <location>
        <begin position="84"/>
        <end position="275"/>
    </location>
</feature>
<evidence type="ECO:0000313" key="12">
    <source>
        <dbReference type="WBParaSite" id="TMUE_3000012081.1"/>
    </source>
</evidence>
<feature type="domain" description="DEAD-box RNA helicase Q" evidence="10">
    <location>
        <begin position="53"/>
        <end position="81"/>
    </location>
</feature>
<dbReference type="PROSITE" id="PS51195">
    <property type="entry name" value="Q_MOTIF"/>
    <property type="match status" value="1"/>
</dbReference>
<dbReference type="GO" id="GO:0003724">
    <property type="term" value="F:RNA helicase activity"/>
    <property type="evidence" value="ECO:0007669"/>
    <property type="project" value="UniProtKB-EC"/>
</dbReference>
<dbReference type="GO" id="GO:0016787">
    <property type="term" value="F:hydrolase activity"/>
    <property type="evidence" value="ECO:0007669"/>
    <property type="project" value="UniProtKB-KW"/>
</dbReference>
<dbReference type="GO" id="GO:0043186">
    <property type="term" value="C:P granule"/>
    <property type="evidence" value="ECO:0007669"/>
    <property type="project" value="UniProtKB-ARBA"/>
</dbReference>
<evidence type="ECO:0000256" key="2">
    <source>
        <dbReference type="ARBA" id="ARBA00022741"/>
    </source>
</evidence>
<keyword evidence="3 7" id="KW-0378">Hydrolase</keyword>
<dbReference type="SMART" id="SM00490">
    <property type="entry name" value="HELICc"/>
    <property type="match status" value="1"/>
</dbReference>
<feature type="domain" description="Helicase C-terminal" evidence="9">
    <location>
        <begin position="307"/>
        <end position="448"/>
    </location>
</feature>
<dbReference type="WBParaSite" id="TMUE_3000012081.1">
    <property type="protein sequence ID" value="TMUE_3000012081.1"/>
    <property type="gene ID" value="WBGene00293904"/>
</dbReference>
<evidence type="ECO:0000259" key="10">
    <source>
        <dbReference type="PROSITE" id="PS51195"/>
    </source>
</evidence>
<dbReference type="CDD" id="cd18787">
    <property type="entry name" value="SF2_C_DEAD"/>
    <property type="match status" value="1"/>
</dbReference>
<dbReference type="WBParaSite" id="TMUE_3000012081.3">
    <property type="protein sequence ID" value="TMUE_3000012081.3"/>
    <property type="gene ID" value="WBGene00293904"/>
</dbReference>
<dbReference type="PROSITE" id="PS51194">
    <property type="entry name" value="HELICASE_CTER"/>
    <property type="match status" value="1"/>
</dbReference>
<evidence type="ECO:0000313" key="11">
    <source>
        <dbReference type="Proteomes" id="UP000046395"/>
    </source>
</evidence>
<dbReference type="FunFam" id="3.40.50.300:FF:000008">
    <property type="entry name" value="ATP-dependent RNA helicase RhlB"/>
    <property type="match status" value="1"/>
</dbReference>
<evidence type="ECO:0000256" key="6">
    <source>
        <dbReference type="PROSITE-ProRule" id="PRU00552"/>
    </source>
</evidence>
<organism evidence="11 12">
    <name type="scientific">Trichuris muris</name>
    <name type="common">Mouse whipworm</name>
    <dbReference type="NCBI Taxonomy" id="70415"/>
    <lineage>
        <taxon>Eukaryota</taxon>
        <taxon>Metazoa</taxon>
        <taxon>Ecdysozoa</taxon>
        <taxon>Nematoda</taxon>
        <taxon>Enoplea</taxon>
        <taxon>Dorylaimia</taxon>
        <taxon>Trichinellida</taxon>
        <taxon>Trichuridae</taxon>
        <taxon>Trichuris</taxon>
    </lineage>
</organism>
<keyword evidence="2 7" id="KW-0547">Nucleotide-binding</keyword>
<reference evidence="12" key="3">
    <citation type="submission" date="2019-12" db="UniProtKB">
        <authorList>
            <consortium name="WormBaseParasite"/>
        </authorList>
    </citation>
    <scope>IDENTIFICATION</scope>
</reference>
<dbReference type="InterPro" id="IPR027417">
    <property type="entry name" value="P-loop_NTPase"/>
</dbReference>
<dbReference type="InterPro" id="IPR001650">
    <property type="entry name" value="Helicase_C-like"/>
</dbReference>
<dbReference type="GO" id="GO:0003676">
    <property type="term" value="F:nucleic acid binding"/>
    <property type="evidence" value="ECO:0007669"/>
    <property type="project" value="InterPro"/>
</dbReference>
<dbReference type="InterPro" id="IPR014014">
    <property type="entry name" value="RNA_helicase_DEAD_Q_motif"/>
</dbReference>
<accession>A0A5S6QXG4</accession>
<sequence>MLPIRLRCAIVKAGKSRGALVFADAPCAYISSPRQCSTIAVKVFGNNIPAPAQTFHDIPFNDAVATNISQLGYRQPTDVQQYAIPVLLAKRDLMACAQTGSGKTIAFLAPIFHHVLESGAKENSMKEKGTIGNIECHPSALVLAPTRELTRQIYEESVRMARSCAIHTAILHGGSENYRYQLNMLRGGGDIIVATPGRLNDLIRQNIVCLKHCRHLVLDEADRMLDMGFEPQIRQIIQHSGLPAAKDRHTSMFSATFPSEIRQLASEFMKADYAYLSIGHTGTIPKSISQKLIWTLENEKPNALVKLLDEEPNVLKLVFVETKLTANSLTELLNIKTKHRAVTVHGNLSQRMRERNLSLFREGRISTLIATSVAARGLDIPNVKHVINYDLPTNIDDYIHRIGRTGRMGNQGFATSFCNEANASIFQDLRRVLKETGHEAPEFLNRAFQIAADRSKKRRSKFTWNDRQFKRASESFTVNAMNFS</sequence>
<dbReference type="PROSITE" id="PS00039">
    <property type="entry name" value="DEAD_ATP_HELICASE"/>
    <property type="match status" value="1"/>
</dbReference>
<keyword evidence="11" id="KW-1185">Reference proteome</keyword>
<evidence type="ECO:0000259" key="9">
    <source>
        <dbReference type="PROSITE" id="PS51194"/>
    </source>
</evidence>
<dbReference type="STRING" id="70415.A0A5S6QXG4"/>
<dbReference type="PROSITE" id="PS51192">
    <property type="entry name" value="HELICASE_ATP_BIND_1"/>
    <property type="match status" value="1"/>
</dbReference>
<dbReference type="GO" id="GO:0005524">
    <property type="term" value="F:ATP binding"/>
    <property type="evidence" value="ECO:0007669"/>
    <property type="project" value="UniProtKB-KW"/>
</dbReference>
<dbReference type="Proteomes" id="UP000046395">
    <property type="component" value="Unassembled WGS sequence"/>
</dbReference>
<proteinExistence type="inferred from homology"/>
<dbReference type="EC" id="3.6.4.13" evidence="1"/>
<dbReference type="AlphaFoldDB" id="A0A5S6QXG4"/>
<name>A0A5S6QXG4_TRIMR</name>
<reference evidence="11" key="2">
    <citation type="submission" date="2014-03" db="EMBL/GenBank/DDBJ databases">
        <title>The whipworm genome and dual-species transcriptomics of an intimate host-pathogen interaction.</title>
        <authorList>
            <person name="Foth B.J."/>
            <person name="Tsai I.J."/>
            <person name="Reid A.J."/>
            <person name="Bancroft A.J."/>
            <person name="Nichol S."/>
            <person name="Tracey A."/>
            <person name="Holroyd N."/>
            <person name="Cotton J.A."/>
            <person name="Stanley E.J."/>
            <person name="Zarowiecki M."/>
            <person name="Liu J.Z."/>
            <person name="Huckvale T."/>
            <person name="Cooper P.J."/>
            <person name="Grencis R.K."/>
            <person name="Berriman M."/>
        </authorList>
    </citation>
    <scope>NUCLEOTIDE SEQUENCE [LARGE SCALE GENOMIC DNA]</scope>
    <source>
        <strain evidence="11">Edinburgh</strain>
    </source>
</reference>
<dbReference type="Pfam" id="PF00270">
    <property type="entry name" value="DEAD"/>
    <property type="match status" value="1"/>
</dbReference>
<feature type="short sequence motif" description="Q motif" evidence="6">
    <location>
        <begin position="53"/>
        <end position="81"/>
    </location>
</feature>
<evidence type="ECO:0000256" key="1">
    <source>
        <dbReference type="ARBA" id="ARBA00012552"/>
    </source>
</evidence>
<dbReference type="SMART" id="SM00487">
    <property type="entry name" value="DEXDc"/>
    <property type="match status" value="1"/>
</dbReference>
<evidence type="ECO:0000256" key="3">
    <source>
        <dbReference type="ARBA" id="ARBA00022801"/>
    </source>
</evidence>
<evidence type="ECO:0000256" key="5">
    <source>
        <dbReference type="ARBA" id="ARBA00022840"/>
    </source>
</evidence>
<keyword evidence="4 7" id="KW-0347">Helicase</keyword>
<dbReference type="Pfam" id="PF00271">
    <property type="entry name" value="Helicase_C"/>
    <property type="match status" value="1"/>
</dbReference>